<comment type="caution">
    <text evidence="3">The sequence shown here is derived from an EMBL/GenBank/DDBJ whole genome shotgun (WGS) entry which is preliminary data.</text>
</comment>
<organism evidence="3 4">
    <name type="scientific">Drosophila rubida</name>
    <dbReference type="NCBI Taxonomy" id="30044"/>
    <lineage>
        <taxon>Eukaryota</taxon>
        <taxon>Metazoa</taxon>
        <taxon>Ecdysozoa</taxon>
        <taxon>Arthropoda</taxon>
        <taxon>Hexapoda</taxon>
        <taxon>Insecta</taxon>
        <taxon>Pterygota</taxon>
        <taxon>Neoptera</taxon>
        <taxon>Endopterygota</taxon>
        <taxon>Diptera</taxon>
        <taxon>Brachycera</taxon>
        <taxon>Muscomorpha</taxon>
        <taxon>Ephydroidea</taxon>
        <taxon>Drosophilidae</taxon>
        <taxon>Drosophila</taxon>
    </lineage>
</organism>
<sequence length="104" mass="11779">MTKTNDKKTVPKMKKKRASKDESPPRTPVRRPRASGSQNSGSKSQSRKSTKKTFKSRGTQSGNLYSPTEAFCLFLDSLTTKRQVRFMLFVALHAALGYLIYLYN</sequence>
<keyword evidence="4" id="KW-1185">Reference proteome</keyword>
<gene>
    <name evidence="3" type="ORF">KR093_010923</name>
</gene>
<keyword evidence="2" id="KW-0472">Membrane</keyword>
<protein>
    <submittedName>
        <fullName evidence="3">Uncharacterized protein</fullName>
    </submittedName>
</protein>
<name>A0AAD4PSX8_9MUSC</name>
<accession>A0AAD4PSX8</accession>
<evidence type="ECO:0000256" key="2">
    <source>
        <dbReference type="SAM" id="Phobius"/>
    </source>
</evidence>
<evidence type="ECO:0000313" key="3">
    <source>
        <dbReference type="EMBL" id="KAH8388004.1"/>
    </source>
</evidence>
<dbReference type="Proteomes" id="UP001200034">
    <property type="component" value="Unassembled WGS sequence"/>
</dbReference>
<feature type="compositionally biased region" description="Basic residues" evidence="1">
    <location>
        <begin position="45"/>
        <end position="55"/>
    </location>
</feature>
<proteinExistence type="predicted"/>
<feature type="region of interest" description="Disordered" evidence="1">
    <location>
        <begin position="1"/>
        <end position="65"/>
    </location>
</feature>
<dbReference type="AlphaFoldDB" id="A0AAD4PSX8"/>
<evidence type="ECO:0000256" key="1">
    <source>
        <dbReference type="SAM" id="MobiDB-lite"/>
    </source>
</evidence>
<feature type="compositionally biased region" description="Low complexity" evidence="1">
    <location>
        <begin position="35"/>
        <end position="44"/>
    </location>
</feature>
<feature type="transmembrane region" description="Helical" evidence="2">
    <location>
        <begin position="86"/>
        <end position="103"/>
    </location>
</feature>
<keyword evidence="2" id="KW-1133">Transmembrane helix</keyword>
<keyword evidence="2" id="KW-0812">Transmembrane</keyword>
<reference evidence="3" key="1">
    <citation type="journal article" date="2021" name="Mol. Ecol. Resour.">
        <title>Phylogenomic analyses of the genus Drosophila reveals genomic signals of climate adaptation.</title>
        <authorList>
            <person name="Li F."/>
            <person name="Rane R.V."/>
            <person name="Luria V."/>
            <person name="Xiong Z."/>
            <person name="Chen J."/>
            <person name="Li Z."/>
            <person name="Catullo R.A."/>
            <person name="Griffin P.C."/>
            <person name="Schiffer M."/>
            <person name="Pearce S."/>
            <person name="Lee S.F."/>
            <person name="McElroy K."/>
            <person name="Stocker A."/>
            <person name="Shirriffs J."/>
            <person name="Cockerell F."/>
            <person name="Coppin C."/>
            <person name="Sgro C.M."/>
            <person name="Karger A."/>
            <person name="Cain J.W."/>
            <person name="Weber J.A."/>
            <person name="Santpere G."/>
            <person name="Kirschner M.W."/>
            <person name="Hoffmann A.A."/>
            <person name="Oakeshott J.G."/>
            <person name="Zhang G."/>
        </authorList>
    </citation>
    <scope>NUCLEOTIDE SEQUENCE</scope>
    <source>
        <strain evidence="3">BGI-SZ-2011g</strain>
    </source>
</reference>
<dbReference type="EMBL" id="JAJJHW010000095">
    <property type="protein sequence ID" value="KAH8388004.1"/>
    <property type="molecule type" value="Genomic_DNA"/>
</dbReference>
<evidence type="ECO:0000313" key="4">
    <source>
        <dbReference type="Proteomes" id="UP001200034"/>
    </source>
</evidence>